<sequence>MNEDECPYEILGVPKDANESDIKKAYRKLALKNHPDKQPTEEAKEKAQSVFAKIANAYEILSDPEEREQYDLRKKYGGAPGTRYTTTATPASSQPTYTTPSGTPAGSTSNSYPRTTRRTSSTPTSTGKGGPASTSYSVKDGQYTATVTTDDGCTYTFGGSANEFQDPYDVFRKVFQDKLGEDLPAGMQSPKRTTMPTANNSSMPTSTFNDMPTSMPQPKKTVRTGTRTSTKIEGDMKIITKTETLPDGRTRTSVEHVPIDTNPTTTTFTPMQTAPIQTTTAATPTPTTPKKKKFSFFPQRQQKQQQKQPHRSSMMQPTNRMTMPPTNIQSGGSQPMGRSMKTRTIQHDNGTVETITEITETMADGSTRTSSSSKFSSDNSNSTGSRRSSMPTRRRMVVMG</sequence>
<dbReference type="GO" id="GO:0044183">
    <property type="term" value="F:protein folding chaperone"/>
    <property type="evidence" value="ECO:0007669"/>
    <property type="project" value="TreeGrafter"/>
</dbReference>
<dbReference type="InterPro" id="IPR001623">
    <property type="entry name" value="DnaJ_domain"/>
</dbReference>
<protein>
    <submittedName>
        <fullName evidence="3">Protein DnaJ</fullName>
    </submittedName>
</protein>
<evidence type="ECO:0000259" key="2">
    <source>
        <dbReference type="PROSITE" id="PS50076"/>
    </source>
</evidence>
<dbReference type="SMART" id="SM00271">
    <property type="entry name" value="DnaJ"/>
    <property type="match status" value="1"/>
</dbReference>
<feature type="compositionally biased region" description="Polar residues" evidence="1">
    <location>
        <begin position="311"/>
        <end position="333"/>
    </location>
</feature>
<dbReference type="Proteomes" id="UP001153069">
    <property type="component" value="Unassembled WGS sequence"/>
</dbReference>
<keyword evidence="4" id="KW-1185">Reference proteome</keyword>
<dbReference type="GO" id="GO:0051087">
    <property type="term" value="F:protein-folding chaperone binding"/>
    <property type="evidence" value="ECO:0007669"/>
    <property type="project" value="TreeGrafter"/>
</dbReference>
<feature type="compositionally biased region" description="Low complexity" evidence="1">
    <location>
        <begin position="351"/>
        <end position="391"/>
    </location>
</feature>
<dbReference type="Pfam" id="PF00226">
    <property type="entry name" value="DnaJ"/>
    <property type="match status" value="1"/>
</dbReference>
<dbReference type="GO" id="GO:0005737">
    <property type="term" value="C:cytoplasm"/>
    <property type="evidence" value="ECO:0007669"/>
    <property type="project" value="TreeGrafter"/>
</dbReference>
<dbReference type="PROSITE" id="PS50076">
    <property type="entry name" value="DNAJ_2"/>
    <property type="match status" value="1"/>
</dbReference>
<dbReference type="GO" id="GO:0005634">
    <property type="term" value="C:nucleus"/>
    <property type="evidence" value="ECO:0007669"/>
    <property type="project" value="TreeGrafter"/>
</dbReference>
<feature type="compositionally biased region" description="Low complexity" evidence="1">
    <location>
        <begin position="295"/>
        <end position="307"/>
    </location>
</feature>
<feature type="compositionally biased region" description="Polar residues" evidence="1">
    <location>
        <begin position="190"/>
        <end position="216"/>
    </location>
</feature>
<dbReference type="PANTHER" id="PTHR43948:SF10">
    <property type="entry name" value="MRJ, ISOFORM E"/>
    <property type="match status" value="1"/>
</dbReference>
<dbReference type="PROSITE" id="PS00636">
    <property type="entry name" value="DNAJ_1"/>
    <property type="match status" value="1"/>
</dbReference>
<evidence type="ECO:0000256" key="1">
    <source>
        <dbReference type="SAM" id="MobiDB-lite"/>
    </source>
</evidence>
<dbReference type="AlphaFoldDB" id="A0A9N8DET9"/>
<dbReference type="InterPro" id="IPR036869">
    <property type="entry name" value="J_dom_sf"/>
</dbReference>
<dbReference type="GO" id="GO:0051082">
    <property type="term" value="F:unfolded protein binding"/>
    <property type="evidence" value="ECO:0007669"/>
    <property type="project" value="TreeGrafter"/>
</dbReference>
<comment type="caution">
    <text evidence="3">The sequence shown here is derived from an EMBL/GenBank/DDBJ whole genome shotgun (WGS) entry which is preliminary data.</text>
</comment>
<dbReference type="CDD" id="cd06257">
    <property type="entry name" value="DnaJ"/>
    <property type="match status" value="1"/>
</dbReference>
<gene>
    <name evidence="3" type="ORF">SEMRO_109_G054710.1</name>
</gene>
<proteinExistence type="predicted"/>
<dbReference type="PRINTS" id="PR00625">
    <property type="entry name" value="JDOMAIN"/>
</dbReference>
<reference evidence="3" key="1">
    <citation type="submission" date="2020-06" db="EMBL/GenBank/DDBJ databases">
        <authorList>
            <consortium name="Plant Systems Biology data submission"/>
        </authorList>
    </citation>
    <scope>NUCLEOTIDE SEQUENCE</scope>
    <source>
        <strain evidence="3">D6</strain>
    </source>
</reference>
<evidence type="ECO:0000313" key="3">
    <source>
        <dbReference type="EMBL" id="CAB9501472.1"/>
    </source>
</evidence>
<feature type="region of interest" description="Disordered" evidence="1">
    <location>
        <begin position="278"/>
        <end position="400"/>
    </location>
</feature>
<feature type="compositionally biased region" description="Low complexity" evidence="1">
    <location>
        <begin position="84"/>
        <end position="135"/>
    </location>
</feature>
<accession>A0A9N8DET9</accession>
<organism evidence="3 4">
    <name type="scientific">Seminavis robusta</name>
    <dbReference type="NCBI Taxonomy" id="568900"/>
    <lineage>
        <taxon>Eukaryota</taxon>
        <taxon>Sar</taxon>
        <taxon>Stramenopiles</taxon>
        <taxon>Ochrophyta</taxon>
        <taxon>Bacillariophyta</taxon>
        <taxon>Bacillariophyceae</taxon>
        <taxon>Bacillariophycidae</taxon>
        <taxon>Naviculales</taxon>
        <taxon>Naviculaceae</taxon>
        <taxon>Seminavis</taxon>
    </lineage>
</organism>
<dbReference type="InterPro" id="IPR018253">
    <property type="entry name" value="DnaJ_domain_CS"/>
</dbReference>
<feature type="domain" description="J" evidence="2">
    <location>
        <begin position="6"/>
        <end position="74"/>
    </location>
</feature>
<dbReference type="EMBL" id="CAICTM010000108">
    <property type="protein sequence ID" value="CAB9501472.1"/>
    <property type="molecule type" value="Genomic_DNA"/>
</dbReference>
<name>A0A9N8DET9_9STRA</name>
<feature type="region of interest" description="Disordered" evidence="1">
    <location>
        <begin position="182"/>
        <end position="228"/>
    </location>
</feature>
<feature type="region of interest" description="Disordered" evidence="1">
    <location>
        <begin position="60"/>
        <end position="138"/>
    </location>
</feature>
<dbReference type="PANTHER" id="PTHR43948">
    <property type="entry name" value="DNAJ HOMOLOG SUBFAMILY B"/>
    <property type="match status" value="1"/>
</dbReference>
<dbReference type="Gene3D" id="1.10.287.110">
    <property type="entry name" value="DnaJ domain"/>
    <property type="match status" value="1"/>
</dbReference>
<dbReference type="OrthoDB" id="10250354at2759"/>
<evidence type="ECO:0000313" key="4">
    <source>
        <dbReference type="Proteomes" id="UP001153069"/>
    </source>
</evidence>
<dbReference type="SUPFAM" id="SSF46565">
    <property type="entry name" value="Chaperone J-domain"/>
    <property type="match status" value="1"/>
</dbReference>